<proteinExistence type="predicted"/>
<evidence type="ECO:0000313" key="2">
    <source>
        <dbReference type="EMBL" id="AIE91574.1"/>
    </source>
</evidence>
<name>A0A075FJQ1_9EURY</name>
<reference evidence="2" key="1">
    <citation type="journal article" date="2014" name="Genome Biol. Evol.">
        <title>Pangenome evidence for extensive interdomain horizontal transfer affecting lineage core and shell genes in uncultured planktonic thaumarchaeota and euryarchaeota.</title>
        <authorList>
            <person name="Deschamps P."/>
            <person name="Zivanovic Y."/>
            <person name="Moreira D."/>
            <person name="Rodriguez-Valera F."/>
            <person name="Lopez-Garcia P."/>
        </authorList>
    </citation>
    <scope>NUCLEOTIDE SEQUENCE</scope>
</reference>
<dbReference type="EMBL" id="KF900343">
    <property type="protein sequence ID" value="AIE91574.1"/>
    <property type="molecule type" value="Genomic_DNA"/>
</dbReference>
<feature type="region of interest" description="Disordered" evidence="1">
    <location>
        <begin position="70"/>
        <end position="89"/>
    </location>
</feature>
<feature type="compositionally biased region" description="Acidic residues" evidence="1">
    <location>
        <begin position="70"/>
        <end position="79"/>
    </location>
</feature>
<evidence type="ECO:0000256" key="1">
    <source>
        <dbReference type="SAM" id="MobiDB-lite"/>
    </source>
</evidence>
<sequence length="221" mass="24843">MEMRGTVRFRFRSTEYDVDVLLEGEAMWVEKLRQEIELSGDVGVLQPLAARFADPDEPEFQSAVGDIESENLPEEEDEAVLPGPPPDPSRIPSVIRKIGEFDFDSSMAELGGRKRSEPNMSAICEILDELEEEVEPLTDTMSGDPLAEAWIQLLLTLVVREHGHTSLPLSSIEMALGTRVNREGVDLEIFLDRLWMMGRLERIHGGAETEYSPNPSWMQST</sequence>
<accession>A0A075FJQ1</accession>
<protein>
    <submittedName>
        <fullName evidence="2">Uncharacterized protein</fullName>
    </submittedName>
</protein>
<organism evidence="2">
    <name type="scientific">uncultured marine group II/III euryarchaeote AD1000_12_F09</name>
    <dbReference type="NCBI Taxonomy" id="1457727"/>
    <lineage>
        <taxon>Archaea</taxon>
        <taxon>Methanobacteriati</taxon>
        <taxon>Methanobacteriota</taxon>
        <taxon>environmental samples</taxon>
    </lineage>
</organism>
<dbReference type="AlphaFoldDB" id="A0A075FJQ1"/>